<dbReference type="EMBL" id="JAUEPT010000015">
    <property type="protein sequence ID" value="KAK0445748.1"/>
    <property type="molecule type" value="Genomic_DNA"/>
</dbReference>
<keyword evidence="6" id="KW-0256">Endoplasmic reticulum</keyword>
<dbReference type="GO" id="GO:0004222">
    <property type="term" value="F:metalloendopeptidase activity"/>
    <property type="evidence" value="ECO:0007669"/>
    <property type="project" value="InterPro"/>
</dbReference>
<feature type="transmembrane region" description="Helical" evidence="11">
    <location>
        <begin position="119"/>
        <end position="139"/>
    </location>
</feature>
<dbReference type="GO" id="GO:0071586">
    <property type="term" value="P:CAAX-box protein processing"/>
    <property type="evidence" value="ECO:0007669"/>
    <property type="project" value="InterPro"/>
</dbReference>
<protein>
    <recommendedName>
        <fullName evidence="10">intramembrane prenyl-peptidase Rce1</fullName>
        <ecNumber evidence="10">3.4.26.1</ecNumber>
    </recommendedName>
</protein>
<evidence type="ECO:0000256" key="8">
    <source>
        <dbReference type="ARBA" id="ARBA00023136"/>
    </source>
</evidence>
<organism evidence="13 14">
    <name type="scientific">Armillaria borealis</name>
    <dbReference type="NCBI Taxonomy" id="47425"/>
    <lineage>
        <taxon>Eukaryota</taxon>
        <taxon>Fungi</taxon>
        <taxon>Dikarya</taxon>
        <taxon>Basidiomycota</taxon>
        <taxon>Agaricomycotina</taxon>
        <taxon>Agaricomycetes</taxon>
        <taxon>Agaricomycetidae</taxon>
        <taxon>Agaricales</taxon>
        <taxon>Marasmiineae</taxon>
        <taxon>Physalacriaceae</taxon>
        <taxon>Armillaria</taxon>
    </lineage>
</organism>
<dbReference type="EC" id="3.4.26.1" evidence="10"/>
<comment type="similarity">
    <text evidence="2">Belongs to the peptidase U48 family.</text>
</comment>
<dbReference type="InterPro" id="IPR003675">
    <property type="entry name" value="Rce1/LyrA-like_dom"/>
</dbReference>
<evidence type="ECO:0000256" key="9">
    <source>
        <dbReference type="ARBA" id="ARBA00047280"/>
    </source>
</evidence>
<keyword evidence="14" id="KW-1185">Reference proteome</keyword>
<evidence type="ECO:0000256" key="2">
    <source>
        <dbReference type="ARBA" id="ARBA00006897"/>
    </source>
</evidence>
<evidence type="ECO:0000256" key="7">
    <source>
        <dbReference type="ARBA" id="ARBA00022989"/>
    </source>
</evidence>
<evidence type="ECO:0000256" key="11">
    <source>
        <dbReference type="SAM" id="Phobius"/>
    </source>
</evidence>
<feature type="transmembrane region" description="Helical" evidence="11">
    <location>
        <begin position="287"/>
        <end position="307"/>
    </location>
</feature>
<feature type="transmembrane region" description="Helical" evidence="11">
    <location>
        <begin position="229"/>
        <end position="251"/>
    </location>
</feature>
<evidence type="ECO:0000256" key="4">
    <source>
        <dbReference type="ARBA" id="ARBA00022692"/>
    </source>
</evidence>
<evidence type="ECO:0000256" key="6">
    <source>
        <dbReference type="ARBA" id="ARBA00022824"/>
    </source>
</evidence>
<keyword evidence="4 11" id="KW-0812">Transmembrane</keyword>
<evidence type="ECO:0000256" key="1">
    <source>
        <dbReference type="ARBA" id="ARBA00004477"/>
    </source>
</evidence>
<dbReference type="PANTHER" id="PTHR13046:SF0">
    <property type="entry name" value="CAAX PRENYL PROTEASE 2"/>
    <property type="match status" value="1"/>
</dbReference>
<gene>
    <name evidence="13" type="ORF">EV421DRAFT_1708132</name>
</gene>
<accession>A0AA39JN91</accession>
<dbReference type="Pfam" id="PF02517">
    <property type="entry name" value="Rce1-like"/>
    <property type="match status" value="1"/>
</dbReference>
<comment type="caution">
    <text evidence="13">The sequence shown here is derived from an EMBL/GenBank/DDBJ whole genome shotgun (WGS) entry which is preliminary data.</text>
</comment>
<evidence type="ECO:0000256" key="5">
    <source>
        <dbReference type="ARBA" id="ARBA00022801"/>
    </source>
</evidence>
<feature type="transmembrane region" description="Helical" evidence="11">
    <location>
        <begin position="12"/>
        <end position="32"/>
    </location>
</feature>
<keyword evidence="7 11" id="KW-1133">Transmembrane helix</keyword>
<reference evidence="13" key="1">
    <citation type="submission" date="2023-06" db="EMBL/GenBank/DDBJ databases">
        <authorList>
            <consortium name="Lawrence Berkeley National Laboratory"/>
            <person name="Ahrendt S."/>
            <person name="Sahu N."/>
            <person name="Indic B."/>
            <person name="Wong-Bajracharya J."/>
            <person name="Merenyi Z."/>
            <person name="Ke H.-M."/>
            <person name="Monk M."/>
            <person name="Kocsube S."/>
            <person name="Drula E."/>
            <person name="Lipzen A."/>
            <person name="Balint B."/>
            <person name="Henrissat B."/>
            <person name="Andreopoulos B."/>
            <person name="Martin F.M."/>
            <person name="Harder C.B."/>
            <person name="Rigling D."/>
            <person name="Ford K.L."/>
            <person name="Foster G.D."/>
            <person name="Pangilinan J."/>
            <person name="Papanicolaou A."/>
            <person name="Barry K."/>
            <person name="LaButti K."/>
            <person name="Viragh M."/>
            <person name="Koriabine M."/>
            <person name="Yan M."/>
            <person name="Riley R."/>
            <person name="Champramary S."/>
            <person name="Plett K.L."/>
            <person name="Tsai I.J."/>
            <person name="Slot J."/>
            <person name="Sipos G."/>
            <person name="Plett J."/>
            <person name="Nagy L.G."/>
            <person name="Grigoriev I.V."/>
        </authorList>
    </citation>
    <scope>NUCLEOTIDE SEQUENCE</scope>
    <source>
        <strain evidence="13">FPL87.14</strain>
    </source>
</reference>
<name>A0AA39JN91_9AGAR</name>
<feature type="transmembrane region" description="Helical" evidence="11">
    <location>
        <begin position="192"/>
        <end position="209"/>
    </location>
</feature>
<evidence type="ECO:0000313" key="13">
    <source>
        <dbReference type="EMBL" id="KAK0445748.1"/>
    </source>
</evidence>
<keyword evidence="5" id="KW-0378">Hydrolase</keyword>
<dbReference type="GO" id="GO:0005789">
    <property type="term" value="C:endoplasmic reticulum membrane"/>
    <property type="evidence" value="ECO:0007669"/>
    <property type="project" value="UniProtKB-SubCell"/>
</dbReference>
<comment type="catalytic activity">
    <reaction evidence="9">
        <text>Hydrolyzes the peptide bond -P2-(S-farnesyl or geranylgeranyl)C-P1'-P2'-P3'-COOH where P1' and P2' are amino acids with aliphatic sidechains and P3' is any C-terminal residue.</text>
        <dbReference type="EC" id="3.4.26.1"/>
    </reaction>
</comment>
<evidence type="ECO:0000313" key="14">
    <source>
        <dbReference type="Proteomes" id="UP001175226"/>
    </source>
</evidence>
<evidence type="ECO:0000259" key="12">
    <source>
        <dbReference type="Pfam" id="PF02517"/>
    </source>
</evidence>
<evidence type="ECO:0000256" key="3">
    <source>
        <dbReference type="ARBA" id="ARBA00022670"/>
    </source>
</evidence>
<feature type="transmembrane region" description="Helical" evidence="11">
    <location>
        <begin position="67"/>
        <end position="88"/>
    </location>
</feature>
<evidence type="ECO:0000256" key="10">
    <source>
        <dbReference type="ARBA" id="ARBA00049729"/>
    </source>
</evidence>
<keyword evidence="8 11" id="KW-0472">Membrane</keyword>
<dbReference type="InterPro" id="IPR039731">
    <property type="entry name" value="Rce1"/>
</dbReference>
<sequence>MVTVEDPPLSPSQATLLALFFVSSYVGSLYISKNARLSFVSKPVKLPDGQIRRKQDKERWRDDLDVIRARLTAVALSTVLSCFVVYWVRLRAFAVRTNTFALARADTLKRLGFTAPHPVVAHLITPVLFLGPLYAMSLYRTLPFQKLYNLNNVTWIHFKSLLGIRTYVVAPLTEEIVFRACMLSIYHLSGASVYRMIFLAPLWFGLAHVHHAWDVYNRYGRTTAALKRAILAITFQMAYTTLFGFHCSYLFLRTGSIWPPITAHVFCNIMGVPGLQQELRHFPSRMFLIIVTYILGVVGYILTLGVWSSTEGSIYWSQPQQVV</sequence>
<comment type="subcellular location">
    <subcellularLocation>
        <location evidence="1">Endoplasmic reticulum membrane</location>
        <topology evidence="1">Multi-pass membrane protein</topology>
    </subcellularLocation>
</comment>
<dbReference type="AlphaFoldDB" id="A0AA39JN91"/>
<keyword evidence="3" id="KW-0645">Protease</keyword>
<dbReference type="PANTHER" id="PTHR13046">
    <property type="entry name" value="PROTEASE U48 CAAX PRENYL PROTEASE RCE1"/>
    <property type="match status" value="1"/>
</dbReference>
<proteinExistence type="inferred from homology"/>
<feature type="domain" description="CAAX prenyl protease 2/Lysostaphin resistance protein A-like" evidence="12">
    <location>
        <begin position="161"/>
        <end position="270"/>
    </location>
</feature>
<dbReference type="Proteomes" id="UP001175226">
    <property type="component" value="Unassembled WGS sequence"/>
</dbReference>